<evidence type="ECO:0000259" key="7">
    <source>
        <dbReference type="Pfam" id="PF09468"/>
    </source>
</evidence>
<evidence type="ECO:0000256" key="2">
    <source>
        <dbReference type="ARBA" id="ARBA00019062"/>
    </source>
</evidence>
<dbReference type="PANTHER" id="PTHR13383">
    <property type="entry name" value="RIBONUCLEASE H2 SUBUNIT B"/>
    <property type="match status" value="1"/>
</dbReference>
<dbReference type="Proteomes" id="UP000033647">
    <property type="component" value="Unassembled WGS sequence"/>
</dbReference>
<evidence type="ECO:0000259" key="8">
    <source>
        <dbReference type="Pfam" id="PF17745"/>
    </source>
</evidence>
<dbReference type="InterPro" id="IPR041195">
    <property type="entry name" value="Rnh202_N"/>
</dbReference>
<comment type="function">
    <text evidence="4">Non catalytic subunit of RNase H2, an endonuclease that specifically degrades the RNA of RNA:DNA hybrids. Participates in DNA replication, possibly by mediating the removal of lagging-strand Okazaki fragment RNA primers during DNA replication. Mediates the excision of single ribonucleotides from DNA:RNA duplexes.</text>
</comment>
<sequence length="453" mass="49316">MPPKTRAKPSAAKAKKSEATTKISTNMKTLPPSEDSPPLLCVLPKDASAEARVVSLRNPASKEDTSRYFVCPEKGFFELVKVGGSKQEACRSWIVASRGLEEEEEEVASQEQDSRFDSQQQSQVSQQDKEPDESTESDGYILSSPSLLLATPIDPLFLLLPQLTASSQSNPSAKEYLAPSDYLSLLTTSSPHLTSLISASPHLTRILEARIEAVSDIMDMGDGDKMYAFSRDKLAGVLVEKARTMVGGEGGLPRSLEDRFVKAVLDVPVLGERREGQGVSIADRPGEEEDTQLGCEGSEAADAEATAPPAASTSDSCPPAEILSLLRLRVALDFLQTSYLPPSLATQLQPHFAPHISFAPLESHLSHLATLKKEAAALRSLSDNISRKRALGEDDEEAYGKSDAKRRKEEEERERKKKLEKEKSVGMRRLGKADVSGMKKMSSFFTKAAPVKK</sequence>
<dbReference type="AlphaFoldDB" id="A0A0F4GJ38"/>
<dbReference type="InterPro" id="IPR019024">
    <property type="entry name" value="RNase_H2_suB_wHTH"/>
</dbReference>
<evidence type="ECO:0000256" key="4">
    <source>
        <dbReference type="ARBA" id="ARBA00024778"/>
    </source>
</evidence>
<dbReference type="STRING" id="1047168.A0A0F4GJ38"/>
<feature type="compositionally biased region" description="Low complexity" evidence="6">
    <location>
        <begin position="298"/>
        <end position="317"/>
    </location>
</feature>
<dbReference type="GO" id="GO:0006401">
    <property type="term" value="P:RNA catabolic process"/>
    <property type="evidence" value="ECO:0007669"/>
    <property type="project" value="TreeGrafter"/>
</dbReference>
<dbReference type="OrthoDB" id="29098at2759"/>
<reference evidence="9 10" key="1">
    <citation type="submission" date="2015-03" db="EMBL/GenBank/DDBJ databases">
        <title>RNA-seq based gene annotation and comparative genomics of four Zymoseptoria species reveal species-specific pathogenicity related genes and transposable element activity.</title>
        <authorList>
            <person name="Grandaubert J."/>
            <person name="Bhattacharyya A."/>
            <person name="Stukenbrock E.H."/>
        </authorList>
    </citation>
    <scope>NUCLEOTIDE SEQUENCE [LARGE SCALE GENOMIC DNA]</scope>
    <source>
        <strain evidence="9 10">Zb18110</strain>
    </source>
</reference>
<evidence type="ECO:0000256" key="5">
    <source>
        <dbReference type="ARBA" id="ARBA00033464"/>
    </source>
</evidence>
<accession>A0A0F4GJ38</accession>
<dbReference type="EMBL" id="LAFY01000710">
    <property type="protein sequence ID" value="KJX96200.1"/>
    <property type="molecule type" value="Genomic_DNA"/>
</dbReference>
<feature type="region of interest" description="Disordered" evidence="6">
    <location>
        <begin position="104"/>
        <end position="139"/>
    </location>
</feature>
<proteinExistence type="predicted"/>
<dbReference type="Pfam" id="PF09468">
    <property type="entry name" value="RNase_H2-Ydr279"/>
    <property type="match status" value="1"/>
</dbReference>
<keyword evidence="3" id="KW-0539">Nucleus</keyword>
<gene>
    <name evidence="9" type="ORF">TI39_contig718g00004</name>
</gene>
<feature type="domain" description="Rnh202 triple barrel" evidence="8">
    <location>
        <begin position="42"/>
        <end position="154"/>
    </location>
</feature>
<evidence type="ECO:0000256" key="3">
    <source>
        <dbReference type="ARBA" id="ARBA00023242"/>
    </source>
</evidence>
<feature type="region of interest" description="Disordered" evidence="6">
    <location>
        <begin position="1"/>
        <end position="41"/>
    </location>
</feature>
<feature type="region of interest" description="Disordered" evidence="6">
    <location>
        <begin position="390"/>
        <end position="435"/>
    </location>
</feature>
<dbReference type="GO" id="GO:0005654">
    <property type="term" value="C:nucleoplasm"/>
    <property type="evidence" value="ECO:0007669"/>
    <property type="project" value="TreeGrafter"/>
</dbReference>
<dbReference type="PANTHER" id="PTHR13383:SF11">
    <property type="entry name" value="RIBONUCLEASE H2 SUBUNIT B"/>
    <property type="match status" value="1"/>
</dbReference>
<feature type="region of interest" description="Disordered" evidence="6">
    <location>
        <begin position="276"/>
        <end position="317"/>
    </location>
</feature>
<comment type="subcellular location">
    <subcellularLocation>
        <location evidence="1">Nucleus</location>
    </subcellularLocation>
</comment>
<protein>
    <recommendedName>
        <fullName evidence="2">Ribonuclease H2 subunit B</fullName>
    </recommendedName>
    <alternativeName>
        <fullName evidence="5">Ribonuclease HI subunit B</fullName>
    </alternativeName>
</protein>
<feature type="compositionally biased region" description="Basic and acidic residues" evidence="6">
    <location>
        <begin position="398"/>
        <end position="425"/>
    </location>
</feature>
<evidence type="ECO:0000256" key="6">
    <source>
        <dbReference type="SAM" id="MobiDB-lite"/>
    </source>
</evidence>
<feature type="compositionally biased region" description="Low complexity" evidence="6">
    <location>
        <begin position="117"/>
        <end position="126"/>
    </location>
</feature>
<feature type="domain" description="Ribonuclease H2 subunit B wHTH" evidence="7">
    <location>
        <begin position="157"/>
        <end position="349"/>
    </location>
</feature>
<keyword evidence="10" id="KW-1185">Reference proteome</keyword>
<evidence type="ECO:0000313" key="9">
    <source>
        <dbReference type="EMBL" id="KJX96200.1"/>
    </source>
</evidence>
<dbReference type="Pfam" id="PF17745">
    <property type="entry name" value="Ydr279_N"/>
    <property type="match status" value="1"/>
</dbReference>
<name>A0A0F4GJ38_9PEZI</name>
<dbReference type="Gene3D" id="1.10.20.120">
    <property type="match status" value="1"/>
</dbReference>
<dbReference type="GO" id="GO:0032299">
    <property type="term" value="C:ribonuclease H2 complex"/>
    <property type="evidence" value="ECO:0007669"/>
    <property type="project" value="InterPro"/>
</dbReference>
<dbReference type="InterPro" id="IPR040456">
    <property type="entry name" value="RNase_H2_suB"/>
</dbReference>
<comment type="caution">
    <text evidence="9">The sequence shown here is derived from an EMBL/GenBank/DDBJ whole genome shotgun (WGS) entry which is preliminary data.</text>
</comment>
<evidence type="ECO:0000256" key="1">
    <source>
        <dbReference type="ARBA" id="ARBA00004123"/>
    </source>
</evidence>
<evidence type="ECO:0000313" key="10">
    <source>
        <dbReference type="Proteomes" id="UP000033647"/>
    </source>
</evidence>
<organism evidence="9 10">
    <name type="scientific">Zymoseptoria brevis</name>
    <dbReference type="NCBI Taxonomy" id="1047168"/>
    <lineage>
        <taxon>Eukaryota</taxon>
        <taxon>Fungi</taxon>
        <taxon>Dikarya</taxon>
        <taxon>Ascomycota</taxon>
        <taxon>Pezizomycotina</taxon>
        <taxon>Dothideomycetes</taxon>
        <taxon>Dothideomycetidae</taxon>
        <taxon>Mycosphaerellales</taxon>
        <taxon>Mycosphaerellaceae</taxon>
        <taxon>Zymoseptoria</taxon>
    </lineage>
</organism>